<evidence type="ECO:0000313" key="2">
    <source>
        <dbReference type="WBParaSite" id="nRc.2.0.1.t47633-RA"/>
    </source>
</evidence>
<organism evidence="1 2">
    <name type="scientific">Romanomermis culicivorax</name>
    <name type="common">Nematode worm</name>
    <dbReference type="NCBI Taxonomy" id="13658"/>
    <lineage>
        <taxon>Eukaryota</taxon>
        <taxon>Metazoa</taxon>
        <taxon>Ecdysozoa</taxon>
        <taxon>Nematoda</taxon>
        <taxon>Enoplea</taxon>
        <taxon>Dorylaimia</taxon>
        <taxon>Mermithida</taxon>
        <taxon>Mermithoidea</taxon>
        <taxon>Mermithidae</taxon>
        <taxon>Romanomermis</taxon>
    </lineage>
</organism>
<name>A0A915LBA1_ROMCU</name>
<evidence type="ECO:0000313" key="1">
    <source>
        <dbReference type="Proteomes" id="UP000887565"/>
    </source>
</evidence>
<proteinExistence type="predicted"/>
<dbReference type="AlphaFoldDB" id="A0A915LBA1"/>
<dbReference type="WBParaSite" id="nRc.2.0.1.t47633-RA">
    <property type="protein sequence ID" value="nRc.2.0.1.t47633-RA"/>
    <property type="gene ID" value="nRc.2.0.1.g47633"/>
</dbReference>
<dbReference type="Proteomes" id="UP000887565">
    <property type="component" value="Unplaced"/>
</dbReference>
<sequence>MTNKDLPVSMLNWAFASFGNNQQPFQTNGFLLDDRSDQLTTRSEQPTEGISTQRPGTDELLALSTMYRQMTQVPQISSTEIYRPRPMHSTSQFEILMEQHQTRPPSVHHLGVVTSHLPEDDCFTRFTDPKNVPEECPLTQPGERLCLKANEFMSNMENVPMLLLMENEDKERFAADISHIVDDKQNNNGYSKYSDVPFIASSFKDYTVSKMIRYFASCLTGGNTCTFLTTYMTNVTNFHRPCKLG</sequence>
<keyword evidence="1" id="KW-1185">Reference proteome</keyword>
<reference evidence="2" key="1">
    <citation type="submission" date="2022-11" db="UniProtKB">
        <authorList>
            <consortium name="WormBaseParasite"/>
        </authorList>
    </citation>
    <scope>IDENTIFICATION</scope>
</reference>
<protein>
    <submittedName>
        <fullName evidence="2">Uncharacterized protein</fullName>
    </submittedName>
</protein>
<accession>A0A915LBA1</accession>